<evidence type="ECO:0000256" key="5">
    <source>
        <dbReference type="SAM" id="Phobius"/>
    </source>
</evidence>
<protein>
    <recommendedName>
        <fullName evidence="6">O-antigen ligase-related domain-containing protein</fullName>
    </recommendedName>
</protein>
<dbReference type="Pfam" id="PF04932">
    <property type="entry name" value="Wzy_C"/>
    <property type="match status" value="1"/>
</dbReference>
<name>V8G7Y6_9BURK</name>
<feature type="transmembrane region" description="Helical" evidence="5">
    <location>
        <begin position="358"/>
        <end position="376"/>
    </location>
</feature>
<accession>V8G7Y6</accession>
<dbReference type="PANTHER" id="PTHR37422">
    <property type="entry name" value="TEICHURONIC ACID BIOSYNTHESIS PROTEIN TUAE"/>
    <property type="match status" value="1"/>
</dbReference>
<feature type="transmembrane region" description="Helical" evidence="5">
    <location>
        <begin position="303"/>
        <end position="322"/>
    </location>
</feature>
<evidence type="ECO:0000313" key="8">
    <source>
        <dbReference type="Proteomes" id="UP000018766"/>
    </source>
</evidence>
<evidence type="ECO:0000256" key="4">
    <source>
        <dbReference type="ARBA" id="ARBA00023136"/>
    </source>
</evidence>
<sequence length="392" mass="44369">MAIILLLLTSIYVVIRYRKDIDFSKGRPLAVIFLLYACVVILANLFGGHGDRDYESPARFLLAIPIVYAMTYIRVNRTFLMVCIALGAIAMGVLAVYQVYDVHYYKRAGLYPIRFGNIGMLVAFFCVAGLIFFPKESSVLKKYLLKSGLLLGVIFGIVASILSGTRGGWLYPLVGIPIISLFLISSSSKILRDLCILFTVTIGLVGFVYLVPNIGIEKRIHQAITEVEKYEPNAKSSLTSIGGRFEMWRLAINLIKEKPFVGWGTDGYRERMKLFVEQKEARSVVLHRHPHNEILNEASKRGIFSSLIVILGFYLYFFSLFVRKYGYPDDSIRCYSILGCLMIAGWVVFGLTDVFLEHHQMIVYFIFYITLFFGGINQKVTNINENDVTAIL</sequence>
<evidence type="ECO:0000259" key="6">
    <source>
        <dbReference type="Pfam" id="PF04932"/>
    </source>
</evidence>
<dbReference type="Proteomes" id="UP000018766">
    <property type="component" value="Unassembled WGS sequence"/>
</dbReference>
<feature type="domain" description="O-antigen ligase-related" evidence="6">
    <location>
        <begin position="152"/>
        <end position="308"/>
    </location>
</feature>
<feature type="transmembrane region" description="Helical" evidence="5">
    <location>
        <begin position="144"/>
        <end position="163"/>
    </location>
</feature>
<comment type="subcellular location">
    <subcellularLocation>
        <location evidence="1">Membrane</location>
        <topology evidence="1">Multi-pass membrane protein</topology>
    </subcellularLocation>
</comment>
<keyword evidence="2 5" id="KW-0812">Transmembrane</keyword>
<organism evidence="7 8">
    <name type="scientific">Pelistega indica</name>
    <dbReference type="NCBI Taxonomy" id="1414851"/>
    <lineage>
        <taxon>Bacteria</taxon>
        <taxon>Pseudomonadati</taxon>
        <taxon>Pseudomonadota</taxon>
        <taxon>Betaproteobacteria</taxon>
        <taxon>Burkholderiales</taxon>
        <taxon>Alcaligenaceae</taxon>
        <taxon>Pelistega</taxon>
    </lineage>
</organism>
<feature type="transmembrane region" description="Helical" evidence="5">
    <location>
        <begin position="169"/>
        <end position="187"/>
    </location>
</feature>
<evidence type="ECO:0000256" key="3">
    <source>
        <dbReference type="ARBA" id="ARBA00022989"/>
    </source>
</evidence>
<evidence type="ECO:0000256" key="1">
    <source>
        <dbReference type="ARBA" id="ARBA00004141"/>
    </source>
</evidence>
<evidence type="ECO:0000256" key="2">
    <source>
        <dbReference type="ARBA" id="ARBA00022692"/>
    </source>
</evidence>
<reference evidence="7 8" key="1">
    <citation type="submission" date="2013-11" db="EMBL/GenBank/DDBJ databases">
        <title>Genomic analysis of Pelistega sp. HM-7.</title>
        <authorList>
            <person name="Kumbhare S.V."/>
            <person name="Shetty S.A."/>
            <person name="Sharma O."/>
            <person name="Dhotre D.P."/>
        </authorList>
    </citation>
    <scope>NUCLEOTIDE SEQUENCE [LARGE SCALE GENOMIC DNA]</scope>
    <source>
        <strain evidence="7 8">HM-7</strain>
    </source>
</reference>
<dbReference type="EMBL" id="AYSV01000043">
    <property type="protein sequence ID" value="ETD72649.1"/>
    <property type="molecule type" value="Genomic_DNA"/>
</dbReference>
<comment type="caution">
    <text evidence="7">The sequence shown here is derived from an EMBL/GenBank/DDBJ whole genome shotgun (WGS) entry which is preliminary data.</text>
</comment>
<feature type="transmembrane region" description="Helical" evidence="5">
    <location>
        <begin position="112"/>
        <end position="132"/>
    </location>
</feature>
<proteinExistence type="predicted"/>
<evidence type="ECO:0000313" key="7">
    <source>
        <dbReference type="EMBL" id="ETD72649.1"/>
    </source>
</evidence>
<dbReference type="GO" id="GO:0016020">
    <property type="term" value="C:membrane"/>
    <property type="evidence" value="ECO:0007669"/>
    <property type="project" value="UniProtKB-SubCell"/>
</dbReference>
<feature type="transmembrane region" description="Helical" evidence="5">
    <location>
        <begin position="79"/>
        <end position="100"/>
    </location>
</feature>
<gene>
    <name evidence="7" type="ORF">V757_03085</name>
</gene>
<dbReference type="AlphaFoldDB" id="V8G7Y6"/>
<feature type="transmembrane region" description="Helical" evidence="5">
    <location>
        <begin position="334"/>
        <end position="352"/>
    </location>
</feature>
<dbReference type="InterPro" id="IPR007016">
    <property type="entry name" value="O-antigen_ligase-rel_domated"/>
</dbReference>
<feature type="transmembrane region" description="Helical" evidence="5">
    <location>
        <begin position="28"/>
        <end position="47"/>
    </location>
</feature>
<dbReference type="InterPro" id="IPR051533">
    <property type="entry name" value="WaaL-like"/>
</dbReference>
<keyword evidence="8" id="KW-1185">Reference proteome</keyword>
<keyword evidence="4 5" id="KW-0472">Membrane</keyword>
<feature type="transmembrane region" description="Helical" evidence="5">
    <location>
        <begin position="194"/>
        <end position="211"/>
    </location>
</feature>
<dbReference type="RefSeq" id="WP_023949813.1">
    <property type="nucleotide sequence ID" value="NZ_AYSV01000043.1"/>
</dbReference>
<dbReference type="PANTHER" id="PTHR37422:SF17">
    <property type="entry name" value="O-ANTIGEN LIGASE"/>
    <property type="match status" value="1"/>
</dbReference>
<keyword evidence="3 5" id="KW-1133">Transmembrane helix</keyword>